<feature type="chain" id="PRO_5018231820" evidence="7">
    <location>
        <begin position="21"/>
        <end position="1104"/>
    </location>
</feature>
<evidence type="ECO:0000256" key="1">
    <source>
        <dbReference type="ARBA" id="ARBA00004571"/>
    </source>
</evidence>
<dbReference type="RefSeq" id="WP_124752336.1">
    <property type="nucleotide sequence ID" value="NZ_RQYS01000054.1"/>
</dbReference>
<dbReference type="OrthoDB" id="9768147at2"/>
<dbReference type="Pfam" id="PF13620">
    <property type="entry name" value="CarboxypepD_reg"/>
    <property type="match status" value="1"/>
</dbReference>
<evidence type="ECO:0000313" key="9">
    <source>
        <dbReference type="EMBL" id="RRD59106.1"/>
    </source>
</evidence>
<keyword evidence="9" id="KW-0675">Receptor</keyword>
<dbReference type="AlphaFoldDB" id="A0A3P1XLX3"/>
<dbReference type="SUPFAM" id="SSF49464">
    <property type="entry name" value="Carboxypeptidase regulatory domain-like"/>
    <property type="match status" value="1"/>
</dbReference>
<dbReference type="InterPro" id="IPR008969">
    <property type="entry name" value="CarboxyPept-like_regulatory"/>
</dbReference>
<dbReference type="SUPFAM" id="SSF56935">
    <property type="entry name" value="Porins"/>
    <property type="match status" value="1"/>
</dbReference>
<evidence type="ECO:0000256" key="3">
    <source>
        <dbReference type="ARBA" id="ARBA00022452"/>
    </source>
</evidence>
<dbReference type="Gene3D" id="2.60.40.1120">
    <property type="entry name" value="Carboxypeptidase-like, regulatory domain"/>
    <property type="match status" value="1"/>
</dbReference>
<keyword evidence="6" id="KW-0998">Cell outer membrane</keyword>
<dbReference type="InterPro" id="IPR036942">
    <property type="entry name" value="Beta-barrel_TonB_sf"/>
</dbReference>
<accession>A0A3P1XLX3</accession>
<feature type="signal peptide" evidence="7">
    <location>
        <begin position="1"/>
        <end position="20"/>
    </location>
</feature>
<keyword evidence="2" id="KW-0813">Transport</keyword>
<evidence type="ECO:0000256" key="7">
    <source>
        <dbReference type="SAM" id="SignalP"/>
    </source>
</evidence>
<reference evidence="9 10" key="1">
    <citation type="submission" date="2018-11" db="EMBL/GenBank/DDBJ databases">
        <title>Genomes From Bacteria Associated with the Canine Oral Cavity: a Test Case for Automated Genome-Based Taxonomic Assignment.</title>
        <authorList>
            <person name="Coil D.A."/>
            <person name="Jospin G."/>
            <person name="Darling A.E."/>
            <person name="Wallis C."/>
            <person name="Davis I.J."/>
            <person name="Harris S."/>
            <person name="Eisen J.A."/>
            <person name="Holcombe L.J."/>
            <person name="O'Flynn C."/>
        </authorList>
    </citation>
    <scope>NUCLEOTIDE SEQUENCE [LARGE SCALE GENOMIC DNA]</scope>
    <source>
        <strain evidence="9 10">OH2617_COT-023</strain>
    </source>
</reference>
<feature type="domain" description="TonB-dependent transporter Oar-like beta-barrel" evidence="8">
    <location>
        <begin position="231"/>
        <end position="1052"/>
    </location>
</feature>
<evidence type="ECO:0000256" key="5">
    <source>
        <dbReference type="ARBA" id="ARBA00023136"/>
    </source>
</evidence>
<dbReference type="GO" id="GO:0009279">
    <property type="term" value="C:cell outer membrane"/>
    <property type="evidence" value="ECO:0007669"/>
    <property type="project" value="UniProtKB-SubCell"/>
</dbReference>
<gene>
    <name evidence="9" type="ORF">EII40_11300</name>
</gene>
<sequence>MKKIYLFFLMSLFFTVSITAQITTSAISGKITENNEALIGATIMAVHEPSGTQYGAITNVDGRYVIEGMRPGGPYKVSMSYVGYQTLEYTSITLQLGETFVLDAVMNENTTELNEVVVTAVSSKFTGMKTGAATNVSNRQLQLLPSINRSLTDFTRLSPYSGGGTVIASRDGRTNTFTIDGANLNNNFGLSSSLPGGGNPVSLDAIEELQVVVAPFDVRQTNFMGGGINAITKSGTNTFKGTVYTYQRNENLRGNKVNGHDLGERAKERTETYGFTFGGPIIKNKLFFFINGEYENSPEPITKYRLSTDGVGNGAAQISRVTAAEMEEFSTILRDKYGYNAGSYTDFSDGGTKNYKALARLDWNINEAHKLSVRFNYTTNKRMNTPNGTSTVGSRATSSRISDQAFSFRNTCYGMENNVWSVTGELNSRFSNNLTNRILFTYSDIRDERSSDSSPFPFIDIWDGSGNAFMSAGYELFTWNNAVKNNVINLQDHVTWTLGKHKLIGGLNIEYQKAGNSFMRFGTGYYKYKSFDDFKKGEAPIAFGLTYGYNGETNPIAEVAFLQSGLFLQDEWNLTDHFRLTYGLRADMLNFMTDIETNQAYLKIDWKDHFIAQNDPNYSSFESPRVNTGKWPDAALLLSPRIGFNYDVLGDRSVVLRGGTGVFTGRIPLVFLTNMPTNSSMIQNTVSITDSKSLEKLKNNMLTDVNQMIQTLDLPTTSIYGNSDAKVSRATVVGIVNNFKMPQVWKNTLAVDYTLPISFPMTFTLEGMYNKDLNAVVMRNWNIVNNGNLKRFSGPDNRLDYTTSSTKNYLVNTNVTGGAIILDNSKEGYSASVNAMLTAEPIKNLNLMLSYTHQWAKEITGLPGSQAYSAWQNLYSVDGPNNALLHNSQYLTPDKLIASVTYKKEYAKNFATSVGLYYAGFSTGSHNYYYSNDMNGDKNSFDLIYIPKTKEELKFVDKNGFTAAQQSDAFWNFIEQDNYLKKHKGEYAEAYGSFLPWIHRFDLKIAQDFKMKVGKSVNTLQVSLDMLNIGNLLNSAWGVTKTTSPSNFGKILKYEGKNAEGIPTYSMGYNTVNKEKRLYTNTYEPYLNSSNCWQMQIGIRYIFN</sequence>
<keyword evidence="3" id="KW-1134">Transmembrane beta strand</keyword>
<dbReference type="InterPro" id="IPR057601">
    <property type="entry name" value="Oar-like_b-barrel"/>
</dbReference>
<dbReference type="InterPro" id="IPR039426">
    <property type="entry name" value="TonB-dep_rcpt-like"/>
</dbReference>
<evidence type="ECO:0000256" key="2">
    <source>
        <dbReference type="ARBA" id="ARBA00022448"/>
    </source>
</evidence>
<evidence type="ECO:0000313" key="10">
    <source>
        <dbReference type="Proteomes" id="UP000278609"/>
    </source>
</evidence>
<organism evidence="9 10">
    <name type="scientific">Tannerella forsythia</name>
    <name type="common">Bacteroides forsythus</name>
    <dbReference type="NCBI Taxonomy" id="28112"/>
    <lineage>
        <taxon>Bacteria</taxon>
        <taxon>Pseudomonadati</taxon>
        <taxon>Bacteroidota</taxon>
        <taxon>Bacteroidia</taxon>
        <taxon>Bacteroidales</taxon>
        <taxon>Tannerellaceae</taxon>
        <taxon>Tannerella</taxon>
    </lineage>
</organism>
<protein>
    <submittedName>
        <fullName evidence="9">TonB-dependent receptor</fullName>
    </submittedName>
</protein>
<evidence type="ECO:0000256" key="6">
    <source>
        <dbReference type="ARBA" id="ARBA00023237"/>
    </source>
</evidence>
<proteinExistence type="predicted"/>
<keyword evidence="5" id="KW-0472">Membrane</keyword>
<dbReference type="GO" id="GO:0044718">
    <property type="term" value="P:siderophore transmembrane transport"/>
    <property type="evidence" value="ECO:0007669"/>
    <property type="project" value="TreeGrafter"/>
</dbReference>
<dbReference type="GO" id="GO:0015344">
    <property type="term" value="F:siderophore uptake transmembrane transporter activity"/>
    <property type="evidence" value="ECO:0007669"/>
    <property type="project" value="TreeGrafter"/>
</dbReference>
<dbReference type="PANTHER" id="PTHR30069">
    <property type="entry name" value="TONB-DEPENDENT OUTER MEMBRANE RECEPTOR"/>
    <property type="match status" value="1"/>
</dbReference>
<keyword evidence="7" id="KW-0732">Signal</keyword>
<evidence type="ECO:0000259" key="8">
    <source>
        <dbReference type="Pfam" id="PF25183"/>
    </source>
</evidence>
<name>A0A3P1XLX3_TANFO</name>
<dbReference type="EMBL" id="RQYS01000054">
    <property type="protein sequence ID" value="RRD59106.1"/>
    <property type="molecule type" value="Genomic_DNA"/>
</dbReference>
<dbReference type="Gene3D" id="2.40.170.20">
    <property type="entry name" value="TonB-dependent receptor, beta-barrel domain"/>
    <property type="match status" value="1"/>
</dbReference>
<comment type="caution">
    <text evidence="9">The sequence shown here is derived from an EMBL/GenBank/DDBJ whole genome shotgun (WGS) entry which is preliminary data.</text>
</comment>
<dbReference type="PANTHER" id="PTHR30069:SF46">
    <property type="entry name" value="OAR PROTEIN"/>
    <property type="match status" value="1"/>
</dbReference>
<dbReference type="Pfam" id="PF25183">
    <property type="entry name" value="OMP_b-brl_4"/>
    <property type="match status" value="1"/>
</dbReference>
<comment type="subcellular location">
    <subcellularLocation>
        <location evidence="1">Cell outer membrane</location>
        <topology evidence="1">Multi-pass membrane protein</topology>
    </subcellularLocation>
</comment>
<keyword evidence="4" id="KW-0812">Transmembrane</keyword>
<evidence type="ECO:0000256" key="4">
    <source>
        <dbReference type="ARBA" id="ARBA00022692"/>
    </source>
</evidence>
<dbReference type="Proteomes" id="UP000278609">
    <property type="component" value="Unassembled WGS sequence"/>
</dbReference>